<dbReference type="Gene3D" id="1.25.40.10">
    <property type="entry name" value="Tetratricopeptide repeat domain"/>
    <property type="match status" value="3"/>
</dbReference>
<evidence type="ECO:0000313" key="4">
    <source>
        <dbReference type="EMBL" id="KAL2541414.1"/>
    </source>
</evidence>
<protein>
    <submittedName>
        <fullName evidence="4">Pentatricopeptide repeat-containing protein</fullName>
    </submittedName>
</protein>
<feature type="repeat" description="PPR" evidence="3">
    <location>
        <begin position="394"/>
        <end position="428"/>
    </location>
</feature>
<accession>A0ABD1VVI7</accession>
<organism evidence="4 5">
    <name type="scientific">Abeliophyllum distichum</name>
    <dbReference type="NCBI Taxonomy" id="126358"/>
    <lineage>
        <taxon>Eukaryota</taxon>
        <taxon>Viridiplantae</taxon>
        <taxon>Streptophyta</taxon>
        <taxon>Embryophyta</taxon>
        <taxon>Tracheophyta</taxon>
        <taxon>Spermatophyta</taxon>
        <taxon>Magnoliopsida</taxon>
        <taxon>eudicotyledons</taxon>
        <taxon>Gunneridae</taxon>
        <taxon>Pentapetalae</taxon>
        <taxon>asterids</taxon>
        <taxon>lamiids</taxon>
        <taxon>Lamiales</taxon>
        <taxon>Oleaceae</taxon>
        <taxon>Forsythieae</taxon>
        <taxon>Abeliophyllum</taxon>
    </lineage>
</organism>
<feature type="repeat" description="PPR" evidence="3">
    <location>
        <begin position="198"/>
        <end position="232"/>
    </location>
</feature>
<comment type="similarity">
    <text evidence="1">Belongs to the PPR family. P subfamily.</text>
</comment>
<gene>
    <name evidence="4" type="ORF">Adt_02392</name>
</gene>
<reference evidence="5" key="1">
    <citation type="submission" date="2024-07" db="EMBL/GenBank/DDBJ databases">
        <title>Two chromosome-level genome assemblies of Korean endemic species Abeliophyllum distichum and Forsythia ovata (Oleaceae).</title>
        <authorList>
            <person name="Jang H."/>
        </authorList>
    </citation>
    <scope>NUCLEOTIDE SEQUENCE [LARGE SCALE GENOMIC DNA]</scope>
</reference>
<dbReference type="SUPFAM" id="SSF81901">
    <property type="entry name" value="HCP-like"/>
    <property type="match status" value="1"/>
</dbReference>
<evidence type="ECO:0000256" key="3">
    <source>
        <dbReference type="PROSITE-ProRule" id="PRU00708"/>
    </source>
</evidence>
<dbReference type="PROSITE" id="PS51375">
    <property type="entry name" value="PPR"/>
    <property type="match status" value="9"/>
</dbReference>
<dbReference type="InterPro" id="IPR002885">
    <property type="entry name" value="PPR_rpt"/>
</dbReference>
<feature type="repeat" description="PPR" evidence="3">
    <location>
        <begin position="359"/>
        <end position="393"/>
    </location>
</feature>
<comment type="caution">
    <text evidence="4">The sequence shown here is derived from an EMBL/GenBank/DDBJ whole genome shotgun (WGS) entry which is preliminary data.</text>
</comment>
<evidence type="ECO:0000256" key="1">
    <source>
        <dbReference type="ARBA" id="ARBA00007626"/>
    </source>
</evidence>
<feature type="repeat" description="PPR" evidence="3">
    <location>
        <begin position="163"/>
        <end position="197"/>
    </location>
</feature>
<dbReference type="EMBL" id="JBFOLK010000001">
    <property type="protein sequence ID" value="KAL2541414.1"/>
    <property type="molecule type" value="Genomic_DNA"/>
</dbReference>
<dbReference type="InterPro" id="IPR011990">
    <property type="entry name" value="TPR-like_helical_dom_sf"/>
</dbReference>
<dbReference type="Pfam" id="PF13041">
    <property type="entry name" value="PPR_2"/>
    <property type="match status" value="2"/>
</dbReference>
<dbReference type="Proteomes" id="UP001604336">
    <property type="component" value="Unassembled WGS sequence"/>
</dbReference>
<feature type="repeat" description="PPR" evidence="3">
    <location>
        <begin position="93"/>
        <end position="128"/>
    </location>
</feature>
<proteinExistence type="inferred from homology"/>
<keyword evidence="2" id="KW-0677">Repeat</keyword>
<feature type="repeat" description="PPR" evidence="3">
    <location>
        <begin position="429"/>
        <end position="463"/>
    </location>
</feature>
<name>A0ABD1VVI7_9LAMI</name>
<feature type="repeat" description="PPR" evidence="3">
    <location>
        <begin position="324"/>
        <end position="358"/>
    </location>
</feature>
<dbReference type="AlphaFoldDB" id="A0ABD1VVI7"/>
<feature type="repeat" description="PPR" evidence="3">
    <location>
        <begin position="268"/>
        <end position="302"/>
    </location>
</feature>
<dbReference type="NCBIfam" id="TIGR00756">
    <property type="entry name" value="PPR"/>
    <property type="match status" value="7"/>
</dbReference>
<sequence length="479" mass="54415">MSQTQFQAVTLLSKMLKIPPLEALSLFNSSSQQGLHHTQQSITVILHHFLSFDMPSYAQSLIQQVLCGSITSPLYTLSSLLSHLTQDTMNSNCPLVYEAIVNAHVNSQLQPEQALFYFDQMVDKGFVPQSNTLNNVLIFLVRSNRFEKAWCVFDRYKGRIVTDEYTFGILMKGCCDTGDLKRGFQVFDEMCHMGYSPNVVVYTTLIDGCCKNGEVEKAKELFCKMEDLGLVANQYTYTVLINGFFKKGFKREGFKLYEKMKLDGVLPDLYTYNCVMSEYCKDGKMSKAFELFEEMHERGGNITENPSRVLDFVHEMEERGISPSQVTFTILIDAFARSFDMEKAVQVLSCMNKANLVPDVCTYGVLINGWCYQGNMKEASKLFRSMGETNVKPNDVIYNTMICGYCKEGSSYKALKLLQEMCGKRMIPNEASYNMTIKVLCDDEKWEEAQILCTNMIKSGLRLSKILFDITSKAKAINV</sequence>
<feature type="repeat" description="PPR" evidence="3">
    <location>
        <begin position="233"/>
        <end position="267"/>
    </location>
</feature>
<keyword evidence="5" id="KW-1185">Reference proteome</keyword>
<evidence type="ECO:0000256" key="2">
    <source>
        <dbReference type="ARBA" id="ARBA00022737"/>
    </source>
</evidence>
<evidence type="ECO:0000313" key="5">
    <source>
        <dbReference type="Proteomes" id="UP001604336"/>
    </source>
</evidence>
<dbReference type="PANTHER" id="PTHR47941">
    <property type="entry name" value="PENTATRICOPEPTIDE REPEAT-CONTAINING PROTEIN 3, MITOCHONDRIAL"/>
    <property type="match status" value="1"/>
</dbReference>
<dbReference type="Pfam" id="PF12854">
    <property type="entry name" value="PPR_1"/>
    <property type="match status" value="4"/>
</dbReference>